<feature type="region of interest" description="Disordered" evidence="1">
    <location>
        <begin position="1"/>
        <end position="51"/>
    </location>
</feature>
<reference evidence="4" key="1">
    <citation type="journal article" date="2019" name="Int. J. Syst. Evol. Microbiol.">
        <title>The Global Catalogue of Microorganisms (GCM) 10K type strain sequencing project: providing services to taxonomists for standard genome sequencing and annotation.</title>
        <authorList>
            <consortium name="The Broad Institute Genomics Platform"/>
            <consortium name="The Broad Institute Genome Sequencing Center for Infectious Disease"/>
            <person name="Wu L."/>
            <person name="Ma J."/>
        </authorList>
    </citation>
    <scope>NUCLEOTIDE SEQUENCE [LARGE SCALE GENOMIC DNA]</scope>
    <source>
        <strain evidence="4">TBRC 5832</strain>
    </source>
</reference>
<feature type="region of interest" description="Disordered" evidence="1">
    <location>
        <begin position="187"/>
        <end position="211"/>
    </location>
</feature>
<dbReference type="EMBL" id="JBHSBL010000006">
    <property type="protein sequence ID" value="MFC4064910.1"/>
    <property type="molecule type" value="Genomic_DNA"/>
</dbReference>
<evidence type="ECO:0000313" key="4">
    <source>
        <dbReference type="Proteomes" id="UP001595867"/>
    </source>
</evidence>
<gene>
    <name evidence="3" type="ORF">ACFO0C_08205</name>
</gene>
<proteinExistence type="predicted"/>
<accession>A0ABV8IM00</accession>
<organism evidence="3 4">
    <name type="scientific">Actinoplanes subglobosus</name>
    <dbReference type="NCBI Taxonomy" id="1547892"/>
    <lineage>
        <taxon>Bacteria</taxon>
        <taxon>Bacillati</taxon>
        <taxon>Actinomycetota</taxon>
        <taxon>Actinomycetes</taxon>
        <taxon>Micromonosporales</taxon>
        <taxon>Micromonosporaceae</taxon>
        <taxon>Actinoplanes</taxon>
    </lineage>
</organism>
<feature type="transmembrane region" description="Helical" evidence="2">
    <location>
        <begin position="79"/>
        <end position="101"/>
    </location>
</feature>
<sequence length="272" mass="28106">MSVFRAATNDPARRPAPAGHRVPQQRTHDHDYPDGPTEPLGAAPPAQREAAVLRDAVPRPAAVRAEPAAPAASPRRGGVAAAVLFSLVALLVSGAAAYFSWRTLVVVRALEPAHRLPVVITPEKPVPVAESVAVPVRGPERYPVAYAKEPIRLQPACSAVMHVDLDEPRAAAAEALADLRYESGCGDRPPQLSLGPGAAGGSREASADTDAAGCDRAIRTSPLGRGLPVEIKKGTAVCVLTAATPAELVLVEIIDVGGSGTAGLRATSWQVP</sequence>
<evidence type="ECO:0000256" key="2">
    <source>
        <dbReference type="SAM" id="Phobius"/>
    </source>
</evidence>
<keyword evidence="4" id="KW-1185">Reference proteome</keyword>
<dbReference type="RefSeq" id="WP_378065940.1">
    <property type="nucleotide sequence ID" value="NZ_JBHSBL010000006.1"/>
</dbReference>
<keyword evidence="2" id="KW-0472">Membrane</keyword>
<protein>
    <submittedName>
        <fullName evidence="3">Uncharacterized protein</fullName>
    </submittedName>
</protein>
<keyword evidence="2" id="KW-1133">Transmembrane helix</keyword>
<keyword evidence="2" id="KW-0812">Transmembrane</keyword>
<dbReference type="Proteomes" id="UP001595867">
    <property type="component" value="Unassembled WGS sequence"/>
</dbReference>
<evidence type="ECO:0000313" key="3">
    <source>
        <dbReference type="EMBL" id="MFC4064910.1"/>
    </source>
</evidence>
<evidence type="ECO:0000256" key="1">
    <source>
        <dbReference type="SAM" id="MobiDB-lite"/>
    </source>
</evidence>
<comment type="caution">
    <text evidence="3">The sequence shown here is derived from an EMBL/GenBank/DDBJ whole genome shotgun (WGS) entry which is preliminary data.</text>
</comment>
<name>A0ABV8IM00_9ACTN</name>